<dbReference type="PANTHER" id="PTHR12126:SF11">
    <property type="entry name" value="NADH DEHYDROGENASE [UBIQUINONE] 1 ALPHA SUBCOMPLEX SUBUNIT 9, MITOCHONDRIAL"/>
    <property type="match status" value="1"/>
</dbReference>
<feature type="region of interest" description="Disordered" evidence="1">
    <location>
        <begin position="349"/>
        <end position="381"/>
    </location>
</feature>
<dbReference type="InterPro" id="IPR016040">
    <property type="entry name" value="NAD(P)-bd_dom"/>
</dbReference>
<dbReference type="Gene3D" id="3.40.50.720">
    <property type="entry name" value="NAD(P)-binding Rossmann-like Domain"/>
    <property type="match status" value="1"/>
</dbReference>
<dbReference type="GO" id="GO:0044877">
    <property type="term" value="F:protein-containing complex binding"/>
    <property type="evidence" value="ECO:0007669"/>
    <property type="project" value="TreeGrafter"/>
</dbReference>
<dbReference type="EMBL" id="VRTS01000003">
    <property type="protein sequence ID" value="TXK64318.1"/>
    <property type="molecule type" value="Genomic_DNA"/>
</dbReference>
<comment type="caution">
    <text evidence="3">The sequence shown here is derived from an EMBL/GenBank/DDBJ whole genome shotgun (WGS) entry which is preliminary data.</text>
</comment>
<feature type="compositionally biased region" description="Low complexity" evidence="1">
    <location>
        <begin position="360"/>
        <end position="381"/>
    </location>
</feature>
<keyword evidence="4" id="KW-1185">Reference proteome</keyword>
<dbReference type="Pfam" id="PF13460">
    <property type="entry name" value="NAD_binding_10"/>
    <property type="match status" value="1"/>
</dbReference>
<name>A0A5C8KW46_9GAMM</name>
<evidence type="ECO:0000259" key="2">
    <source>
        <dbReference type="Pfam" id="PF13460"/>
    </source>
</evidence>
<feature type="domain" description="NAD(P)-binding" evidence="2">
    <location>
        <begin position="46"/>
        <end position="193"/>
    </location>
</feature>
<dbReference type="PANTHER" id="PTHR12126">
    <property type="entry name" value="NADH-UBIQUINONE OXIDOREDUCTASE 39 KDA SUBUNIT-RELATED"/>
    <property type="match status" value="1"/>
</dbReference>
<evidence type="ECO:0000313" key="4">
    <source>
        <dbReference type="Proteomes" id="UP000321248"/>
    </source>
</evidence>
<protein>
    <submittedName>
        <fullName evidence="3">NAD(P)H-binding protein</fullName>
    </submittedName>
</protein>
<dbReference type="Proteomes" id="UP000321248">
    <property type="component" value="Unassembled WGS sequence"/>
</dbReference>
<evidence type="ECO:0000256" key="1">
    <source>
        <dbReference type="SAM" id="MobiDB-lite"/>
    </source>
</evidence>
<dbReference type="InterPro" id="IPR051207">
    <property type="entry name" value="ComplexI_NDUFA9_subunit"/>
</dbReference>
<accession>A0A5C8KW46</accession>
<dbReference type="SUPFAM" id="SSF51735">
    <property type="entry name" value="NAD(P)-binding Rossmann-fold domains"/>
    <property type="match status" value="1"/>
</dbReference>
<sequence length="381" mass="41403">MLKLDLSYISVKTEITDGTGWRMDRLGGVAEKERHAAGPMRVLVLGGSGFIGRHASAALQAAGCDVVVGTRDPAKARRKLLSPSPQCAFRRVRLERHLDPRSWEAVLEGVDAVVNCVGILRQRGRETYDRVHHLAPAALAAACAEGGIRLVHVSALGLRAPVRSRFLHSKRDGEDAIRACGGDWCIVRPSLLDGRGGFGARWIRRVAGWPVHALPANATGRIAALDVCDLGEALARLVVGPRMDGPSREFELGGLQERSIGEQLRAMSPRTRPPLGVKVPVWLARLASHVCDLLHVTPYSFGHYELLRFDNCPRPNRLPEVLGRLPRPVPAAEGGIIRFTSSQSKEPACRLSRHCPPTMTPKSLSWRSSSTKRSASAPTAC</sequence>
<organism evidence="3 4">
    <name type="scientific">Alkalisalibacterium limincola</name>
    <dbReference type="NCBI Taxonomy" id="2699169"/>
    <lineage>
        <taxon>Bacteria</taxon>
        <taxon>Pseudomonadati</taxon>
        <taxon>Pseudomonadota</taxon>
        <taxon>Gammaproteobacteria</taxon>
        <taxon>Lysobacterales</taxon>
        <taxon>Lysobacteraceae</taxon>
        <taxon>Alkalisalibacterium</taxon>
    </lineage>
</organism>
<dbReference type="AlphaFoldDB" id="A0A5C8KW46"/>
<evidence type="ECO:0000313" key="3">
    <source>
        <dbReference type="EMBL" id="TXK64318.1"/>
    </source>
</evidence>
<reference evidence="3 4" key="1">
    <citation type="submission" date="2019-08" db="EMBL/GenBank/DDBJ databases">
        <authorList>
            <person name="Karlyshev A.V."/>
        </authorList>
    </citation>
    <scope>NUCLEOTIDE SEQUENCE [LARGE SCALE GENOMIC DNA]</scope>
    <source>
        <strain evidence="3 4">Alg18-2.2</strain>
    </source>
</reference>
<gene>
    <name evidence="3" type="ORF">FU658_05285</name>
</gene>
<proteinExistence type="predicted"/>
<dbReference type="InterPro" id="IPR036291">
    <property type="entry name" value="NAD(P)-bd_dom_sf"/>
</dbReference>